<feature type="non-terminal residue" evidence="8">
    <location>
        <position position="1"/>
    </location>
</feature>
<evidence type="ECO:0000259" key="6">
    <source>
        <dbReference type="SMART" id="SM01003"/>
    </source>
</evidence>
<comment type="catalytic activity">
    <reaction evidence="5">
        <text>NAD(+) + NADPH + H(+)(in) = NADH + NADP(+) + H(+)(out)</text>
        <dbReference type="Rhea" id="RHEA:47992"/>
        <dbReference type="ChEBI" id="CHEBI:15378"/>
        <dbReference type="ChEBI" id="CHEBI:57540"/>
        <dbReference type="ChEBI" id="CHEBI:57783"/>
        <dbReference type="ChEBI" id="CHEBI:57945"/>
        <dbReference type="ChEBI" id="CHEBI:58349"/>
        <dbReference type="EC" id="7.1.1.1"/>
    </reaction>
</comment>
<dbReference type="SUPFAM" id="SSF52283">
    <property type="entry name" value="Formate/glycerate dehydrogenase catalytic domain-like"/>
    <property type="match status" value="1"/>
</dbReference>
<keyword evidence="7" id="KW-1185">Reference proteome</keyword>
<evidence type="ECO:0000256" key="4">
    <source>
        <dbReference type="ARBA" id="ARBA00023027"/>
    </source>
</evidence>
<protein>
    <recommendedName>
        <fullName evidence="1">proton-translocating NAD(P)(+) transhydrogenase</fullName>
        <ecNumber evidence="1">7.1.1.1</ecNumber>
    </recommendedName>
</protein>
<dbReference type="PANTHER" id="PTHR10160">
    <property type="entry name" value="NAD(P) TRANSHYDROGENASE"/>
    <property type="match status" value="1"/>
</dbReference>
<organism evidence="7 8">
    <name type="scientific">Priapulus caudatus</name>
    <name type="common">Priapulid worm</name>
    <dbReference type="NCBI Taxonomy" id="37621"/>
    <lineage>
        <taxon>Eukaryota</taxon>
        <taxon>Metazoa</taxon>
        <taxon>Ecdysozoa</taxon>
        <taxon>Scalidophora</taxon>
        <taxon>Priapulida</taxon>
        <taxon>Priapulimorpha</taxon>
        <taxon>Priapulimorphida</taxon>
        <taxon>Priapulidae</taxon>
        <taxon>Priapulus</taxon>
    </lineage>
</organism>
<evidence type="ECO:0000256" key="5">
    <source>
        <dbReference type="ARBA" id="ARBA00048202"/>
    </source>
</evidence>
<keyword evidence="3" id="KW-1278">Translocase</keyword>
<feature type="domain" description="Alanine dehydrogenase/pyridine nucleotide transhydrogenase N-terminal" evidence="6">
    <location>
        <begin position="1"/>
        <end position="88"/>
    </location>
</feature>
<dbReference type="GeneID" id="106820621"/>
<keyword evidence="2" id="KW-0521">NADP</keyword>
<evidence type="ECO:0000313" key="8">
    <source>
        <dbReference type="RefSeq" id="XP_014680613.1"/>
    </source>
</evidence>
<dbReference type="Gene3D" id="3.40.50.720">
    <property type="entry name" value="NAD(P)-binding Rossmann-like Domain"/>
    <property type="match status" value="1"/>
</dbReference>
<sequence>DEDFADVEIVADAAALYKDADLIFKVTPPTVEELGQMKDGCTLVGFMVPSKNADMMKLMCDKKITSLAMELVPRITRAQSMDALSSQA</sequence>
<accession>A0ABM1F842</accession>
<evidence type="ECO:0000256" key="2">
    <source>
        <dbReference type="ARBA" id="ARBA00022857"/>
    </source>
</evidence>
<gene>
    <name evidence="8" type="primary">LOC106820621</name>
</gene>
<reference evidence="8" key="1">
    <citation type="submission" date="2025-08" db="UniProtKB">
        <authorList>
            <consortium name="RefSeq"/>
        </authorList>
    </citation>
    <scope>IDENTIFICATION</scope>
</reference>
<dbReference type="RefSeq" id="XP_014680613.1">
    <property type="nucleotide sequence ID" value="XM_014825127.1"/>
</dbReference>
<keyword evidence="4" id="KW-0520">NAD</keyword>
<feature type="non-terminal residue" evidence="8">
    <location>
        <position position="88"/>
    </location>
</feature>
<dbReference type="PANTHER" id="PTHR10160:SF19">
    <property type="entry name" value="PROTON-TRANSLOCATING NAD(P)(+) TRANSHYDROGENASE"/>
    <property type="match status" value="1"/>
</dbReference>
<dbReference type="InterPro" id="IPR007886">
    <property type="entry name" value="AlaDH/PNT_N"/>
</dbReference>
<dbReference type="EC" id="7.1.1.1" evidence="1"/>
<name>A0ABM1F842_PRICU</name>
<evidence type="ECO:0000256" key="1">
    <source>
        <dbReference type="ARBA" id="ARBA00012943"/>
    </source>
</evidence>
<dbReference type="Pfam" id="PF05222">
    <property type="entry name" value="AlaDh_PNT_N"/>
    <property type="match status" value="1"/>
</dbReference>
<evidence type="ECO:0000313" key="7">
    <source>
        <dbReference type="Proteomes" id="UP000695022"/>
    </source>
</evidence>
<proteinExistence type="predicted"/>
<evidence type="ECO:0000256" key="3">
    <source>
        <dbReference type="ARBA" id="ARBA00022967"/>
    </source>
</evidence>
<dbReference type="Proteomes" id="UP000695022">
    <property type="component" value="Unplaced"/>
</dbReference>
<dbReference type="SMART" id="SM01003">
    <property type="entry name" value="AlaDh_PNT_N"/>
    <property type="match status" value="1"/>
</dbReference>